<evidence type="ECO:0000256" key="1">
    <source>
        <dbReference type="ARBA" id="ARBA00004141"/>
    </source>
</evidence>
<dbReference type="Pfam" id="PF00153">
    <property type="entry name" value="Mito_carr"/>
    <property type="match status" value="3"/>
</dbReference>
<sequence length="402" mass="43437">MSSKEAAEASKSWHHSLSGGVAGSVSVFFLHPFDVVKTRLQVQDGHQKQLVYRGTWDAVQSMARKEGWRAFYNGLVPAWIGSGVAWSTYLTVYESIKSYNLYRQDVDRLSTHWHTISAAEAGALVCVLTNPVWLIKTRMQLQQRLPGAAATAAGGPGMQAVTQGAAAAAAAATSSQIGNATGSISSSSNSSRSSSSGSAPDGGIQRNGSRVGSSISGNSSGGGSSSSRLRGSALPGFHSRDAERQYRGFFDALWKIWREEGLRGYYKGLGPSLVLQTTHGAAQFTVYEELKHMAARAGQSPTDPDRAISSFQTTVFAATSKFAASVLTYPSQVVRSRLQQRDFGRDLTYKNSWQVMKLTWKHEGVRGFYKGLGPALLRVMPQSAITLVVYEKLLTLLKAQKQ</sequence>
<dbReference type="InterPro" id="IPR044712">
    <property type="entry name" value="SLC25A32-like"/>
</dbReference>
<comment type="similarity">
    <text evidence="2 9">Belongs to the mitochondrial carrier (TC 2.A.29) family.</text>
</comment>
<evidence type="ECO:0000256" key="8">
    <source>
        <dbReference type="PROSITE-ProRule" id="PRU00282"/>
    </source>
</evidence>
<keyword evidence="4 8" id="KW-0812">Transmembrane</keyword>
<evidence type="ECO:0000256" key="4">
    <source>
        <dbReference type="ARBA" id="ARBA00022692"/>
    </source>
</evidence>
<reference evidence="12" key="1">
    <citation type="submission" date="2017-08" db="EMBL/GenBank/DDBJ databases">
        <authorList>
            <person name="Polle J.E."/>
            <person name="Barry K."/>
            <person name="Cushman J."/>
            <person name="Schmutz J."/>
            <person name="Tran D."/>
            <person name="Hathwaick L.T."/>
            <person name="Yim W.C."/>
            <person name="Jenkins J."/>
            <person name="Mckie-Krisberg Z.M."/>
            <person name="Prochnik S."/>
            <person name="Lindquist E."/>
            <person name="Dockter R.B."/>
            <person name="Adam C."/>
            <person name="Molina H."/>
            <person name="Bunkerborg J."/>
            <person name="Jin E."/>
            <person name="Buchheim M."/>
            <person name="Magnuson J."/>
        </authorList>
    </citation>
    <scope>NUCLEOTIDE SEQUENCE</scope>
    <source>
        <strain evidence="12">CCAP 19/18</strain>
    </source>
</reference>
<feature type="transmembrane region" description="Helical" evidence="11">
    <location>
        <begin position="70"/>
        <end position="92"/>
    </location>
</feature>
<dbReference type="Gene3D" id="1.50.40.10">
    <property type="entry name" value="Mitochondrial carrier domain"/>
    <property type="match status" value="2"/>
</dbReference>
<evidence type="ECO:0000313" key="13">
    <source>
        <dbReference type="Proteomes" id="UP000815325"/>
    </source>
</evidence>
<gene>
    <name evidence="12" type="ORF">DUNSADRAFT_10839</name>
</gene>
<dbReference type="EMBL" id="MU069439">
    <property type="protein sequence ID" value="KAF5843664.1"/>
    <property type="molecule type" value="Genomic_DNA"/>
</dbReference>
<feature type="compositionally biased region" description="Low complexity" evidence="10">
    <location>
        <begin position="206"/>
        <end position="218"/>
    </location>
</feature>
<evidence type="ECO:0000256" key="3">
    <source>
        <dbReference type="ARBA" id="ARBA00022448"/>
    </source>
</evidence>
<keyword evidence="3 9" id="KW-0813">Transport</keyword>
<name>A0ABQ7H9Y6_DUNSA</name>
<dbReference type="PANTHER" id="PTHR45683">
    <property type="entry name" value="MITOCHONDRIAL NICOTINAMIDE ADENINE DINUCLEOTIDE TRANSPORTER 1-RELATED-RELATED"/>
    <property type="match status" value="1"/>
</dbReference>
<evidence type="ECO:0000256" key="11">
    <source>
        <dbReference type="SAM" id="Phobius"/>
    </source>
</evidence>
<dbReference type="SUPFAM" id="SSF103506">
    <property type="entry name" value="Mitochondrial carrier"/>
    <property type="match status" value="1"/>
</dbReference>
<dbReference type="PROSITE" id="PS50920">
    <property type="entry name" value="SOLCAR"/>
    <property type="match status" value="3"/>
</dbReference>
<proteinExistence type="inferred from homology"/>
<dbReference type="Proteomes" id="UP000815325">
    <property type="component" value="Unassembled WGS sequence"/>
</dbReference>
<evidence type="ECO:0000256" key="10">
    <source>
        <dbReference type="SAM" id="MobiDB-lite"/>
    </source>
</evidence>
<comment type="caution">
    <text evidence="12">The sequence shown here is derived from an EMBL/GenBank/DDBJ whole genome shotgun (WGS) entry which is preliminary data.</text>
</comment>
<dbReference type="InterPro" id="IPR023395">
    <property type="entry name" value="MCP_dom_sf"/>
</dbReference>
<evidence type="ECO:0000256" key="9">
    <source>
        <dbReference type="RuleBase" id="RU000488"/>
    </source>
</evidence>
<evidence type="ECO:0000256" key="5">
    <source>
        <dbReference type="ARBA" id="ARBA00022737"/>
    </source>
</evidence>
<feature type="region of interest" description="Disordered" evidence="10">
    <location>
        <begin position="180"/>
        <end position="232"/>
    </location>
</feature>
<evidence type="ECO:0000256" key="6">
    <source>
        <dbReference type="ARBA" id="ARBA00022989"/>
    </source>
</evidence>
<comment type="subcellular location">
    <subcellularLocation>
        <location evidence="1">Membrane</location>
        <topology evidence="1">Multi-pass membrane protein</topology>
    </subcellularLocation>
</comment>
<accession>A0ABQ7H9Y6</accession>
<keyword evidence="6 11" id="KW-1133">Transmembrane helix</keyword>
<organism evidence="12 13">
    <name type="scientific">Dunaliella salina</name>
    <name type="common">Green alga</name>
    <name type="synonym">Protococcus salinus</name>
    <dbReference type="NCBI Taxonomy" id="3046"/>
    <lineage>
        <taxon>Eukaryota</taxon>
        <taxon>Viridiplantae</taxon>
        <taxon>Chlorophyta</taxon>
        <taxon>core chlorophytes</taxon>
        <taxon>Chlorophyceae</taxon>
        <taxon>CS clade</taxon>
        <taxon>Chlamydomonadales</taxon>
        <taxon>Dunaliellaceae</taxon>
        <taxon>Dunaliella</taxon>
    </lineage>
</organism>
<dbReference type="InterPro" id="IPR018108">
    <property type="entry name" value="MCP_transmembrane"/>
</dbReference>
<feature type="repeat" description="Solcar" evidence="8">
    <location>
        <begin position="10"/>
        <end position="99"/>
    </location>
</feature>
<evidence type="ECO:0000256" key="2">
    <source>
        <dbReference type="ARBA" id="ARBA00006375"/>
    </source>
</evidence>
<evidence type="ECO:0000313" key="12">
    <source>
        <dbReference type="EMBL" id="KAF5843664.1"/>
    </source>
</evidence>
<feature type="repeat" description="Solcar" evidence="8">
    <location>
        <begin position="308"/>
        <end position="396"/>
    </location>
</feature>
<keyword evidence="7 8" id="KW-0472">Membrane</keyword>
<evidence type="ECO:0000256" key="7">
    <source>
        <dbReference type="ARBA" id="ARBA00023136"/>
    </source>
</evidence>
<keyword evidence="13" id="KW-1185">Reference proteome</keyword>
<feature type="transmembrane region" description="Helical" evidence="11">
    <location>
        <begin position="112"/>
        <end position="135"/>
    </location>
</feature>
<feature type="repeat" description="Solcar" evidence="8">
    <location>
        <begin position="208"/>
        <end position="293"/>
    </location>
</feature>
<keyword evidence="5" id="KW-0677">Repeat</keyword>
<feature type="compositionally biased region" description="Low complexity" evidence="10">
    <location>
        <begin position="183"/>
        <end position="198"/>
    </location>
</feature>
<protein>
    <submittedName>
        <fullName evidence="12">Mitochondrial carrier domain-containing protein</fullName>
    </submittedName>
</protein>